<protein>
    <recommendedName>
        <fullName evidence="1">DUF5648 domain-containing protein</fullName>
    </recommendedName>
</protein>
<dbReference type="Proteomes" id="UP000887577">
    <property type="component" value="Unplaced"/>
</dbReference>
<dbReference type="WBParaSite" id="PSU_v2.g4855.t1">
    <property type="protein sequence ID" value="PSU_v2.g4855.t1"/>
    <property type="gene ID" value="PSU_v2.g4855"/>
</dbReference>
<evidence type="ECO:0000313" key="2">
    <source>
        <dbReference type="Proteomes" id="UP000887577"/>
    </source>
</evidence>
<sequence length="72" mass="8249">MYFGSLNPFYRSVNEDVTIVNHFYTDNRLEQSQMIAKGYMTLSNLGYLGQTPVDPACGCLKPLYRLYNELSS</sequence>
<dbReference type="Pfam" id="PF18885">
    <property type="entry name" value="DUF5648"/>
    <property type="match status" value="1"/>
</dbReference>
<dbReference type="InterPro" id="IPR043708">
    <property type="entry name" value="DUF5648"/>
</dbReference>
<dbReference type="AlphaFoldDB" id="A0A914YYZ5"/>
<evidence type="ECO:0000313" key="3">
    <source>
        <dbReference type="WBParaSite" id="PSU_v2.g4855.t1"/>
    </source>
</evidence>
<feature type="domain" description="DUF5648" evidence="1">
    <location>
        <begin position="7"/>
        <end position="69"/>
    </location>
</feature>
<organism evidence="2 3">
    <name type="scientific">Panagrolaimus superbus</name>
    <dbReference type="NCBI Taxonomy" id="310955"/>
    <lineage>
        <taxon>Eukaryota</taxon>
        <taxon>Metazoa</taxon>
        <taxon>Ecdysozoa</taxon>
        <taxon>Nematoda</taxon>
        <taxon>Chromadorea</taxon>
        <taxon>Rhabditida</taxon>
        <taxon>Tylenchina</taxon>
        <taxon>Panagrolaimomorpha</taxon>
        <taxon>Panagrolaimoidea</taxon>
        <taxon>Panagrolaimidae</taxon>
        <taxon>Panagrolaimus</taxon>
    </lineage>
</organism>
<keyword evidence="2" id="KW-1185">Reference proteome</keyword>
<evidence type="ECO:0000259" key="1">
    <source>
        <dbReference type="Pfam" id="PF18885"/>
    </source>
</evidence>
<reference evidence="3" key="1">
    <citation type="submission" date="2022-11" db="UniProtKB">
        <authorList>
            <consortium name="WormBaseParasite"/>
        </authorList>
    </citation>
    <scope>IDENTIFICATION</scope>
</reference>
<accession>A0A914YYZ5</accession>
<name>A0A914YYZ5_9BILA</name>
<proteinExistence type="predicted"/>